<dbReference type="Proteomes" id="UP000283634">
    <property type="component" value="Unassembled WGS sequence"/>
</dbReference>
<feature type="compositionally biased region" description="Polar residues" evidence="1">
    <location>
        <begin position="1067"/>
        <end position="1082"/>
    </location>
</feature>
<dbReference type="Gene3D" id="1.25.40.20">
    <property type="entry name" value="Ankyrin repeat-containing domain"/>
    <property type="match status" value="1"/>
</dbReference>
<evidence type="ECO:0000313" key="4">
    <source>
        <dbReference type="Proteomes" id="UP000283634"/>
    </source>
</evidence>
<comment type="caution">
    <text evidence="3">The sequence shown here is derived from an EMBL/GenBank/DDBJ whole genome shotgun (WGS) entry which is preliminary data.</text>
</comment>
<reference evidence="3 4" key="1">
    <citation type="journal article" date="2018" name="BMC Genomics">
        <title>Genomic comparison of Trypanosoma conorhini and Trypanosoma rangeli to Trypanosoma cruzi strains of high and low virulence.</title>
        <authorList>
            <person name="Bradwell K.R."/>
            <person name="Koparde V.N."/>
            <person name="Matveyev A.V."/>
            <person name="Serrano M.G."/>
            <person name="Alves J.M."/>
            <person name="Parikh H."/>
            <person name="Huang B."/>
            <person name="Lee V."/>
            <person name="Espinosa-Alvarez O."/>
            <person name="Ortiz P.A."/>
            <person name="Costa-Martins A.G."/>
            <person name="Teixeira M.M."/>
            <person name="Buck G.A."/>
        </authorList>
    </citation>
    <scope>NUCLEOTIDE SEQUENCE [LARGE SCALE GENOMIC DNA]</scope>
    <source>
        <strain evidence="3 4">AM80</strain>
    </source>
</reference>
<feature type="transmembrane region" description="Helical" evidence="2">
    <location>
        <begin position="775"/>
        <end position="795"/>
    </location>
</feature>
<name>A0A422N5J1_TRYRA</name>
<dbReference type="EMBL" id="MKGL01000312">
    <property type="protein sequence ID" value="RNF00692.1"/>
    <property type="molecule type" value="Genomic_DNA"/>
</dbReference>
<dbReference type="OrthoDB" id="278776at2759"/>
<feature type="compositionally biased region" description="Basic and acidic residues" evidence="1">
    <location>
        <begin position="1055"/>
        <end position="1066"/>
    </location>
</feature>
<proteinExistence type="predicted"/>
<dbReference type="OMA" id="IHRWFII"/>
<dbReference type="SUPFAM" id="SSF48403">
    <property type="entry name" value="Ankyrin repeat"/>
    <property type="match status" value="1"/>
</dbReference>
<keyword evidence="2" id="KW-0812">Transmembrane</keyword>
<evidence type="ECO:0000313" key="3">
    <source>
        <dbReference type="EMBL" id="RNF00692.1"/>
    </source>
</evidence>
<dbReference type="GeneID" id="40331399"/>
<evidence type="ECO:0000256" key="1">
    <source>
        <dbReference type="SAM" id="MobiDB-lite"/>
    </source>
</evidence>
<dbReference type="RefSeq" id="XP_029235912.1">
    <property type="nucleotide sequence ID" value="XM_029384256.1"/>
</dbReference>
<protein>
    <submittedName>
        <fullName evidence="3">Uncharacterized protein</fullName>
    </submittedName>
</protein>
<feature type="region of interest" description="Disordered" evidence="1">
    <location>
        <begin position="1055"/>
        <end position="1082"/>
    </location>
</feature>
<keyword evidence="2" id="KW-1133">Transmembrane helix</keyword>
<feature type="transmembrane region" description="Helical" evidence="2">
    <location>
        <begin position="801"/>
        <end position="822"/>
    </location>
</feature>
<sequence length="1588" mass="178827">MQDNVANHVPPGGHCNTNSAHIDENVQNNIAAAPYEHHTHLPQAWRCLSVGCFGEAQRLSRAKKDIVCLAASLTMCGNTSMALKLLEAYIIASCVVAHEKRLYPVEPAGDYMQRLNQLIMGWMDGPTAAEEVMGASAQARDEEEYYAAVLDAIASLDWDTIHQWFIISLFLHEEGEYKPPSVLWFHFFFALFTEGTPKVVMADQSQPYSRKRQRQRQRQKILPEQFSHNELEYFLLSQCDESDVDLITTITAWKTQRYRSAIAAATRFLSVEEFNFSITDENMRVMTRFLRCMSLIELGERTIAAKDALDLLRDENYFISTVGASISAFLMPLSQAVKMVTSYEGETQLQDYVFALCEYVHALTLVQLGCMEAALKVLRCAISAASNHDVGDWMLNLMTIACTALEDSATLLKISLSPHRQLYISLCPAFFGGLGSEGAKLRPNTPASRLLYPTHLPTCASVRQMLPFHLNRSHYFFARGKYIEAWNNACLAVGCAEEIVGSVELAFTDCSPLKTYYFGCHLGFVLLQTVLEVMTLGDDTTSLGWDSDTANVLLKEGPTLCEEVLRKCAEWSRRLRQFHPNVRLGSVALSLDATMSRAENFISRAICLAWRYPRCALAQNCLTLALYATHHIPEAVDNATKALQTFPHSREIIKVYRQIVAKEGVYVFNYRTLVPVRYAPCSERLWTKRMLIVLLLLVLNFVVLILTVIVNIPTWVAPSETMKELSVRLHLPSVFPLCYAVFIIVYAVLATVSSRNLVRTIMLDLFFQDARMNRFLFCMRGIALVNAFNAIQLTIAGNNFLFASHWYTILLYLLLTFFLMPFTSRVWFIPSLDEPKDSVWKWLTLLVVDTVLTLLLLVPHIALFAVEPIMFIAFFFFQPVRQPNEGNTSGNLFWRLRCHKACRKQSISPYIEGKRTQFIHVRLLSLLYYKTHSDLRTKHLLDYQIDEDNYRIFPLIEVYDRIATEPIECLTRETKVTERRRHGVLEFLSTLRKPFGNVLLGEGKLQDDAQHHPAKATKNNHRSDFNGLLTDNPRAASGGGNDHVAENVRLETKGTSDEHFDTKDTRGSNCVQPTMSKQSDGPTIQGVLRKERQGNTRGGEVKLNDMVSSGVRRRRESNASLKGNSMGDDAKWTRNNQDNMFAPSSGCMTSQRVPQEAPPRAHAREYLSFSSDAPLTTVEGEYQMNPVKSLPPGTDERVNSRGGCATSIPGAKDTSETLRGRLPTLATAAHANQMSLVDELGEASNSYADPKVVSLEEEVLLRALRTLHRTLNSPLLDQGLHVTKVKQLQKQKHVVEERLREFYKINTNHLKQKSFGCLELCCKVISKIVETGDRESNPISAGNVSLIKTILDLLDAPEIFDTILLNELPVFCVVHGYTEMLSVILSPSCVQVMKYIHWDNLLRSFEEDTSSAGVESLHILLDSFQHVSSPSIKSKVAPLFQVALEAVLRTHASNTLPTEVENLLFRIKNDGNVKVDFWQVEGDGGGTVFSNTCATGNLELAEALWSLGLVPNLNRVQSDGTNALMQAVLHDRRDIVRWFCELPSTVTAESFTHRHPQRGTVFEIAQSGALRSMLRKAITKKERKNVER</sequence>
<accession>A0A422N5J1</accession>
<keyword evidence="2" id="KW-0472">Membrane</keyword>
<dbReference type="InterPro" id="IPR036770">
    <property type="entry name" value="Ankyrin_rpt-contain_sf"/>
</dbReference>
<feature type="transmembrane region" description="Helical" evidence="2">
    <location>
        <begin position="691"/>
        <end position="714"/>
    </location>
</feature>
<evidence type="ECO:0000256" key="2">
    <source>
        <dbReference type="SAM" id="Phobius"/>
    </source>
</evidence>
<feature type="region of interest" description="Disordered" evidence="1">
    <location>
        <begin position="1109"/>
        <end position="1133"/>
    </location>
</feature>
<gene>
    <name evidence="3" type="ORF">TraAM80_07466</name>
</gene>
<keyword evidence="4" id="KW-1185">Reference proteome</keyword>
<feature type="region of interest" description="Disordered" evidence="1">
    <location>
        <begin position="1184"/>
        <end position="1215"/>
    </location>
</feature>
<feature type="transmembrane region" description="Helical" evidence="2">
    <location>
        <begin position="734"/>
        <end position="754"/>
    </location>
</feature>
<feature type="transmembrane region" description="Helical" evidence="2">
    <location>
        <begin position="843"/>
        <end position="876"/>
    </location>
</feature>
<dbReference type="VEuPathDB" id="TriTrypDB:TRSC58_00848"/>
<organism evidence="3 4">
    <name type="scientific">Trypanosoma rangeli</name>
    <dbReference type="NCBI Taxonomy" id="5698"/>
    <lineage>
        <taxon>Eukaryota</taxon>
        <taxon>Discoba</taxon>
        <taxon>Euglenozoa</taxon>
        <taxon>Kinetoplastea</taxon>
        <taxon>Metakinetoplastina</taxon>
        <taxon>Trypanosomatida</taxon>
        <taxon>Trypanosomatidae</taxon>
        <taxon>Trypanosoma</taxon>
        <taxon>Herpetosoma</taxon>
    </lineage>
</organism>